<dbReference type="SUPFAM" id="SSF52540">
    <property type="entry name" value="P-loop containing nucleoside triphosphate hydrolases"/>
    <property type="match status" value="1"/>
</dbReference>
<dbReference type="Gene3D" id="3.40.50.300">
    <property type="entry name" value="P-loop containing nucleotide triphosphate hydrolases"/>
    <property type="match status" value="1"/>
</dbReference>
<comment type="similarity">
    <text evidence="2">Belongs to the ABC transporter superfamily.</text>
</comment>
<evidence type="ECO:0000256" key="6">
    <source>
        <dbReference type="ARBA" id="ARBA00022967"/>
    </source>
</evidence>
<keyword evidence="9" id="KW-1185">Reference proteome</keyword>
<protein>
    <recommendedName>
        <fullName evidence="10">Oligopeptide/dipeptide ABC transporter C-terminal domain-containing protein</fullName>
    </recommendedName>
</protein>
<sequence>MIPDGQPPALVTERGLSLVMISHDLSVLAETCSRVLVMRRGQMVEGGPVEQVLLDPQHEYTRTLLAAAPRGLGER</sequence>
<reference evidence="8 9" key="1">
    <citation type="submission" date="2017-07" db="EMBL/GenBank/DDBJ databases">
        <title>Draft whole genome sequences of clinical Proprionibacteriaceae strains.</title>
        <authorList>
            <person name="Bernier A.-M."/>
            <person name="Bernard K."/>
            <person name="Domingo M.-C."/>
        </authorList>
    </citation>
    <scope>NUCLEOTIDE SEQUENCE [LARGE SCALE GENOMIC DNA]</scope>
    <source>
        <strain evidence="8 9">NML 130396</strain>
    </source>
</reference>
<comment type="subcellular location">
    <subcellularLocation>
        <location evidence="1">Membrane</location>
    </subcellularLocation>
</comment>
<evidence type="ECO:0000256" key="5">
    <source>
        <dbReference type="ARBA" id="ARBA00022519"/>
    </source>
</evidence>
<dbReference type="EMBL" id="NMVQ01000045">
    <property type="protein sequence ID" value="OYO18128.1"/>
    <property type="molecule type" value="Genomic_DNA"/>
</dbReference>
<keyword evidence="3" id="KW-0813">Transport</keyword>
<dbReference type="InterPro" id="IPR050388">
    <property type="entry name" value="ABC_Ni/Peptide_Import"/>
</dbReference>
<dbReference type="RefSeq" id="WP_094365217.1">
    <property type="nucleotide sequence ID" value="NZ_NMVQ01000045.1"/>
</dbReference>
<evidence type="ECO:0000256" key="1">
    <source>
        <dbReference type="ARBA" id="ARBA00004370"/>
    </source>
</evidence>
<gene>
    <name evidence="8" type="ORF">CGZ93_16390</name>
</gene>
<dbReference type="Proteomes" id="UP000216311">
    <property type="component" value="Unassembled WGS sequence"/>
</dbReference>
<accession>A0A255GQQ0</accession>
<keyword evidence="6" id="KW-1278">Translocase</keyword>
<dbReference type="AlphaFoldDB" id="A0A255GQQ0"/>
<evidence type="ECO:0000256" key="7">
    <source>
        <dbReference type="ARBA" id="ARBA00023136"/>
    </source>
</evidence>
<dbReference type="PANTHER" id="PTHR43297">
    <property type="entry name" value="OLIGOPEPTIDE TRANSPORT ATP-BINDING PROTEIN APPD"/>
    <property type="match status" value="1"/>
</dbReference>
<evidence type="ECO:0000256" key="2">
    <source>
        <dbReference type="ARBA" id="ARBA00005417"/>
    </source>
</evidence>
<organism evidence="8 9">
    <name type="scientific">Enemella dayhoffiae</name>
    <dbReference type="NCBI Taxonomy" id="2016507"/>
    <lineage>
        <taxon>Bacteria</taxon>
        <taxon>Bacillati</taxon>
        <taxon>Actinomycetota</taxon>
        <taxon>Actinomycetes</taxon>
        <taxon>Propionibacteriales</taxon>
        <taxon>Propionibacteriaceae</taxon>
        <taxon>Enemella</taxon>
    </lineage>
</organism>
<evidence type="ECO:0000313" key="8">
    <source>
        <dbReference type="EMBL" id="OYO18128.1"/>
    </source>
</evidence>
<dbReference type="InterPro" id="IPR027417">
    <property type="entry name" value="P-loop_NTPase"/>
</dbReference>
<proteinExistence type="inferred from homology"/>
<comment type="caution">
    <text evidence="8">The sequence shown here is derived from an EMBL/GenBank/DDBJ whole genome shotgun (WGS) entry which is preliminary data.</text>
</comment>
<evidence type="ECO:0000256" key="4">
    <source>
        <dbReference type="ARBA" id="ARBA00022475"/>
    </source>
</evidence>
<keyword evidence="4" id="KW-1003">Cell membrane</keyword>
<evidence type="ECO:0000313" key="9">
    <source>
        <dbReference type="Proteomes" id="UP000216311"/>
    </source>
</evidence>
<dbReference type="OrthoDB" id="8036461at2"/>
<dbReference type="GO" id="GO:0016020">
    <property type="term" value="C:membrane"/>
    <property type="evidence" value="ECO:0007669"/>
    <property type="project" value="UniProtKB-SubCell"/>
</dbReference>
<evidence type="ECO:0008006" key="10">
    <source>
        <dbReference type="Google" id="ProtNLM"/>
    </source>
</evidence>
<keyword evidence="5" id="KW-0997">Cell inner membrane</keyword>
<name>A0A255GQQ0_9ACTN</name>
<dbReference type="PANTHER" id="PTHR43297:SF14">
    <property type="entry name" value="ATPASE AAA-TYPE CORE DOMAIN-CONTAINING PROTEIN"/>
    <property type="match status" value="1"/>
</dbReference>
<evidence type="ECO:0000256" key="3">
    <source>
        <dbReference type="ARBA" id="ARBA00022448"/>
    </source>
</evidence>
<keyword evidence="7" id="KW-0472">Membrane</keyword>